<feature type="compositionally biased region" description="Low complexity" evidence="1">
    <location>
        <begin position="200"/>
        <end position="210"/>
    </location>
</feature>
<organism evidence="3 4">
    <name type="scientific">Armillaria ostoyae</name>
    <name type="common">Armillaria root rot fungus</name>
    <dbReference type="NCBI Taxonomy" id="47428"/>
    <lineage>
        <taxon>Eukaryota</taxon>
        <taxon>Fungi</taxon>
        <taxon>Dikarya</taxon>
        <taxon>Basidiomycota</taxon>
        <taxon>Agaricomycotina</taxon>
        <taxon>Agaricomycetes</taxon>
        <taxon>Agaricomycetidae</taxon>
        <taxon>Agaricales</taxon>
        <taxon>Marasmiineae</taxon>
        <taxon>Physalacriaceae</taxon>
        <taxon>Armillaria</taxon>
    </lineage>
</organism>
<reference evidence="4" key="1">
    <citation type="journal article" date="2017" name="Nat. Ecol. Evol.">
        <title>Genome expansion and lineage-specific genetic innovations in the forest pathogenic fungi Armillaria.</title>
        <authorList>
            <person name="Sipos G."/>
            <person name="Prasanna A.N."/>
            <person name="Walter M.C."/>
            <person name="O'Connor E."/>
            <person name="Balint B."/>
            <person name="Krizsan K."/>
            <person name="Kiss B."/>
            <person name="Hess J."/>
            <person name="Varga T."/>
            <person name="Slot J."/>
            <person name="Riley R."/>
            <person name="Boka B."/>
            <person name="Rigling D."/>
            <person name="Barry K."/>
            <person name="Lee J."/>
            <person name="Mihaltcheva S."/>
            <person name="LaButti K."/>
            <person name="Lipzen A."/>
            <person name="Waldron R."/>
            <person name="Moloney N.M."/>
            <person name="Sperisen C."/>
            <person name="Kredics L."/>
            <person name="Vagvoelgyi C."/>
            <person name="Patrignani A."/>
            <person name="Fitzpatrick D."/>
            <person name="Nagy I."/>
            <person name="Doyle S."/>
            <person name="Anderson J.B."/>
            <person name="Grigoriev I.V."/>
            <person name="Gueldener U."/>
            <person name="Muensterkoetter M."/>
            <person name="Nagy L.G."/>
        </authorList>
    </citation>
    <scope>NUCLEOTIDE SEQUENCE [LARGE SCALE GENOMIC DNA]</scope>
    <source>
        <strain evidence="4">C18/9</strain>
    </source>
</reference>
<evidence type="ECO:0000313" key="4">
    <source>
        <dbReference type="Proteomes" id="UP000219338"/>
    </source>
</evidence>
<proteinExistence type="predicted"/>
<feature type="region of interest" description="Disordered" evidence="1">
    <location>
        <begin position="85"/>
        <end position="117"/>
    </location>
</feature>
<keyword evidence="4" id="KW-1185">Reference proteome</keyword>
<feature type="transmembrane region" description="Helical" evidence="2">
    <location>
        <begin position="6"/>
        <end position="32"/>
    </location>
</feature>
<evidence type="ECO:0000256" key="1">
    <source>
        <dbReference type="SAM" id="MobiDB-lite"/>
    </source>
</evidence>
<evidence type="ECO:0000256" key="2">
    <source>
        <dbReference type="SAM" id="Phobius"/>
    </source>
</evidence>
<keyword evidence="2" id="KW-0472">Membrane</keyword>
<dbReference type="Proteomes" id="UP000219338">
    <property type="component" value="Unassembled WGS sequence"/>
</dbReference>
<feature type="region of interest" description="Disordered" evidence="1">
    <location>
        <begin position="180"/>
        <end position="226"/>
    </location>
</feature>
<keyword evidence="2" id="KW-1133">Transmembrane helix</keyword>
<dbReference type="AlphaFoldDB" id="A0A284S797"/>
<protein>
    <submittedName>
        <fullName evidence="3">Uncharacterized protein</fullName>
    </submittedName>
</protein>
<name>A0A284S797_ARMOS</name>
<dbReference type="EMBL" id="FUEG01000038">
    <property type="protein sequence ID" value="SJL16887.1"/>
    <property type="molecule type" value="Genomic_DNA"/>
</dbReference>
<evidence type="ECO:0000313" key="3">
    <source>
        <dbReference type="EMBL" id="SJL16887.1"/>
    </source>
</evidence>
<accession>A0A284S797</accession>
<sequence length="350" mass="38617">MTPDEISILVAGLIGGSALLSLLVALLVLTYAEQLRRIFRIRPLAPVNPALPGHYVLPYLQPGPLVEPVGTIHAPTPQRRNVFTARSSDDDIPLPPRNATPGPSNVPRTPPPAYNPEEEAQEYGRFLRAVFRSPTPDLPLIMVPDSPEAPVRALLPEANDEAPRTPSPLRRQRLSGTLHTGGIRIDTPAHLCPLPDSDSDTGSGSSNYGGNEPVAEREEDDPLNAHGLDYEWPELDAIDRAYLGPYRSQAWELRRIDVEQRSRFEGPENRRRMRRYLAVARGPPIPRLGRDATIAARIHSNRFRTDYPTTAGDRVRNLRPRTSEEQAALTDILLALALAEGDRPDLDGTA</sequence>
<keyword evidence="2" id="KW-0812">Transmembrane</keyword>
<gene>
    <name evidence="3" type="ORF">ARMOST_20417</name>
</gene>